<keyword evidence="7" id="KW-1185">Reference proteome</keyword>
<dbReference type="InterPro" id="IPR031312">
    <property type="entry name" value="Na/sul_symport_CS"/>
</dbReference>
<sequence>MAVTTNESTAPAKAAWIGLILGPLLLLVCLVTEPPAGLSSTAWATIGLALLMATWWSTEAIPIPATSLLPILLIPALGIDSLNAATAPYANPTIYLFLGGFVLGLAMERWNLHKRIALMTLLAMGSKPSRQIAGFMMATAFLSMWVSNTATTIMMLPIGLSVIGMLTSEKSTDEADRERFATALLLAIAYAASIGGIATLIGTPPNALLAAFLADNYDVQIGFGQWMLLGVPVAVMMLAFTWWWLTRGGFNLAGHDSTQLIRSELAELGPLSRGEKLVALVFVVTALAWIFQPLIADWISGVNDTSIAIAAALALFIIPVDAKQRVFLMNWESASKLPWGVLLLFGGGLSLAGVIRSTGLAEWIAQSLGALGALPVIAMVGVVVLVIIFLTEITSNTATAAAFLPLLGALAVSQGMPPELLAIPAAIAASCAFMMPVATPPNAIVFGTGHMKIQSMIRAGFALNLFGVVLVTVISYLLVGLIWAH</sequence>
<dbReference type="NCBIfam" id="TIGR00785">
    <property type="entry name" value="dass"/>
    <property type="match status" value="1"/>
</dbReference>
<comment type="subcellular location">
    <subcellularLocation>
        <location evidence="1">Membrane</location>
        <topology evidence="1">Multi-pass membrane protein</topology>
    </subcellularLocation>
</comment>
<keyword evidence="3" id="KW-0812">Transmembrane</keyword>
<keyword evidence="2" id="KW-0813">Transport</keyword>
<evidence type="ECO:0000256" key="2">
    <source>
        <dbReference type="ARBA" id="ARBA00022448"/>
    </source>
</evidence>
<evidence type="ECO:0000256" key="5">
    <source>
        <dbReference type="ARBA" id="ARBA00023136"/>
    </source>
</evidence>
<dbReference type="RefSeq" id="WP_055986348.1">
    <property type="nucleotide sequence ID" value="NZ_FMZQ01000005.1"/>
</dbReference>
<reference evidence="7" key="1">
    <citation type="submission" date="2016-10" db="EMBL/GenBank/DDBJ databases">
        <authorList>
            <person name="Varghese N."/>
            <person name="Submissions S."/>
        </authorList>
    </citation>
    <scope>NUCLEOTIDE SEQUENCE [LARGE SCALE GENOMIC DNA]</scope>
    <source>
        <strain evidence="7">DSM 26382</strain>
    </source>
</reference>
<organism evidence="6 7">
    <name type="scientific">Ectopseudomonas chengduensis</name>
    <dbReference type="NCBI Taxonomy" id="489632"/>
    <lineage>
        <taxon>Bacteria</taxon>
        <taxon>Pseudomonadati</taxon>
        <taxon>Pseudomonadota</taxon>
        <taxon>Gammaproteobacteria</taxon>
        <taxon>Pseudomonadales</taxon>
        <taxon>Pseudomonadaceae</taxon>
        <taxon>Ectopseudomonas</taxon>
    </lineage>
</organism>
<proteinExistence type="predicted"/>
<evidence type="ECO:0000313" key="7">
    <source>
        <dbReference type="Proteomes" id="UP000199467"/>
    </source>
</evidence>
<dbReference type="GO" id="GO:0015141">
    <property type="term" value="F:succinate transmembrane transporter activity"/>
    <property type="evidence" value="ECO:0007669"/>
    <property type="project" value="UniProtKB-ARBA"/>
</dbReference>
<evidence type="ECO:0000256" key="3">
    <source>
        <dbReference type="ARBA" id="ARBA00022692"/>
    </source>
</evidence>
<keyword evidence="4" id="KW-1133">Transmembrane helix</keyword>
<evidence type="ECO:0000256" key="4">
    <source>
        <dbReference type="ARBA" id="ARBA00022989"/>
    </source>
</evidence>
<keyword evidence="5" id="KW-0472">Membrane</keyword>
<dbReference type="PROSITE" id="PS01271">
    <property type="entry name" value="NA_SULFATE"/>
    <property type="match status" value="1"/>
</dbReference>
<dbReference type="PANTHER" id="PTHR10283:SF82">
    <property type="entry name" value="SOLUTE CARRIER FAMILY 13 MEMBER 2"/>
    <property type="match status" value="1"/>
</dbReference>
<accession>A0A1G6NLX7</accession>
<dbReference type="GO" id="GO:0005886">
    <property type="term" value="C:plasma membrane"/>
    <property type="evidence" value="ECO:0007669"/>
    <property type="project" value="TreeGrafter"/>
</dbReference>
<evidence type="ECO:0000313" key="6">
    <source>
        <dbReference type="EMBL" id="SDC68960.1"/>
    </source>
</evidence>
<dbReference type="EMBL" id="FMZQ01000005">
    <property type="protein sequence ID" value="SDC68960.1"/>
    <property type="molecule type" value="Genomic_DNA"/>
</dbReference>
<dbReference type="AlphaFoldDB" id="A0A1G6NLX7"/>
<dbReference type="PANTHER" id="PTHR10283">
    <property type="entry name" value="SOLUTE CARRIER FAMILY 13 MEMBER"/>
    <property type="match status" value="1"/>
</dbReference>
<gene>
    <name evidence="6" type="ORF">SAMN05216576_105195</name>
</gene>
<dbReference type="Proteomes" id="UP000199467">
    <property type="component" value="Unassembled WGS sequence"/>
</dbReference>
<evidence type="ECO:0000256" key="1">
    <source>
        <dbReference type="ARBA" id="ARBA00004141"/>
    </source>
</evidence>
<name>A0A1G6NLX7_9GAMM</name>
<protein>
    <submittedName>
        <fullName evidence="6">Solute carrier family 13 (Sodium-dependent dicarboxylate transporter), member 2/3/5</fullName>
    </submittedName>
</protein>
<dbReference type="Pfam" id="PF00939">
    <property type="entry name" value="Na_sulph_symp"/>
    <property type="match status" value="1"/>
</dbReference>
<dbReference type="InterPro" id="IPR001898">
    <property type="entry name" value="SLC13A/DASS"/>
</dbReference>